<evidence type="ECO:0000313" key="14">
    <source>
        <dbReference type="Proteomes" id="UP000282211"/>
    </source>
</evidence>
<dbReference type="CDD" id="cd09278">
    <property type="entry name" value="RNase_HI_prokaryote_like"/>
    <property type="match status" value="1"/>
</dbReference>
<dbReference type="InterPro" id="IPR002156">
    <property type="entry name" value="RNaseH_domain"/>
</dbReference>
<comment type="cofactor">
    <cofactor evidence="11">
        <name>Mg(2+)</name>
        <dbReference type="ChEBI" id="CHEBI:18420"/>
    </cofactor>
    <text evidence="11">Binds 1 Mg(2+) ion per subunit. May bind a second metal ion at a regulatory site, or after substrate binding.</text>
</comment>
<comment type="function">
    <text evidence="2 11">Endonuclease that specifically degrades the RNA of RNA-DNA hybrids.</text>
</comment>
<evidence type="ECO:0000256" key="5">
    <source>
        <dbReference type="ARBA" id="ARBA00012180"/>
    </source>
</evidence>
<reference evidence="13 14" key="1">
    <citation type="submission" date="2018-10" db="EMBL/GenBank/DDBJ databases">
        <title>Genomic Encyclopedia of Type Strains, Phase IV (KMG-IV): sequencing the most valuable type-strain genomes for metagenomic binning, comparative biology and taxonomic classification.</title>
        <authorList>
            <person name="Goeker M."/>
        </authorList>
    </citation>
    <scope>NUCLEOTIDE SEQUENCE [LARGE SCALE GENOMIC DNA]</scope>
    <source>
        <strain evidence="13 14">DSM 22008</strain>
    </source>
</reference>
<dbReference type="InterPro" id="IPR022892">
    <property type="entry name" value="RNaseHI"/>
</dbReference>
<dbReference type="FunCoup" id="A0A420WEC8">
    <property type="interactions" value="221"/>
</dbReference>
<dbReference type="FunFam" id="3.30.420.10:FF:000089">
    <property type="entry name" value="Ribonuclease H"/>
    <property type="match status" value="1"/>
</dbReference>
<evidence type="ECO:0000256" key="9">
    <source>
        <dbReference type="ARBA" id="ARBA00022801"/>
    </source>
</evidence>
<keyword evidence="11" id="KW-0963">Cytoplasm</keyword>
<dbReference type="GO" id="GO:0043137">
    <property type="term" value="P:DNA replication, removal of RNA primer"/>
    <property type="evidence" value="ECO:0007669"/>
    <property type="project" value="TreeGrafter"/>
</dbReference>
<feature type="binding site" evidence="11">
    <location>
        <position position="22"/>
    </location>
    <ligand>
        <name>Mg(2+)</name>
        <dbReference type="ChEBI" id="CHEBI:18420"/>
        <label>2</label>
    </ligand>
</feature>
<dbReference type="EMBL" id="RBII01000002">
    <property type="protein sequence ID" value="RKQ69260.1"/>
    <property type="molecule type" value="Genomic_DNA"/>
</dbReference>
<dbReference type="GO" id="GO:0004523">
    <property type="term" value="F:RNA-DNA hybrid ribonuclease activity"/>
    <property type="evidence" value="ECO:0007669"/>
    <property type="project" value="UniProtKB-UniRule"/>
</dbReference>
<evidence type="ECO:0000256" key="4">
    <source>
        <dbReference type="ARBA" id="ARBA00011245"/>
    </source>
</evidence>
<feature type="binding site" evidence="11">
    <location>
        <position position="148"/>
    </location>
    <ligand>
        <name>Mg(2+)</name>
        <dbReference type="ChEBI" id="CHEBI:18420"/>
        <label>2</label>
    </ligand>
</feature>
<comment type="subunit">
    <text evidence="4 11">Monomer.</text>
</comment>
<dbReference type="RefSeq" id="WP_121101649.1">
    <property type="nucleotide sequence ID" value="NZ_RBII01000002.1"/>
</dbReference>
<feature type="binding site" evidence="11">
    <location>
        <position position="60"/>
    </location>
    <ligand>
        <name>Mg(2+)</name>
        <dbReference type="ChEBI" id="CHEBI:18420"/>
        <label>1</label>
    </ligand>
</feature>
<feature type="binding site" evidence="11">
    <location>
        <position position="84"/>
    </location>
    <ligand>
        <name>Mg(2+)</name>
        <dbReference type="ChEBI" id="CHEBI:18420"/>
        <label>1</label>
    </ligand>
</feature>
<accession>A0A420WEC8</accession>
<evidence type="ECO:0000313" key="13">
    <source>
        <dbReference type="EMBL" id="RKQ69260.1"/>
    </source>
</evidence>
<comment type="similarity">
    <text evidence="3 11">Belongs to the RNase H family.</text>
</comment>
<dbReference type="AlphaFoldDB" id="A0A420WEC8"/>
<dbReference type="SUPFAM" id="SSF53098">
    <property type="entry name" value="Ribonuclease H-like"/>
    <property type="match status" value="1"/>
</dbReference>
<dbReference type="GO" id="GO:0003676">
    <property type="term" value="F:nucleic acid binding"/>
    <property type="evidence" value="ECO:0007669"/>
    <property type="project" value="InterPro"/>
</dbReference>
<protein>
    <recommendedName>
        <fullName evidence="5 11">Ribonuclease H</fullName>
        <shortName evidence="11">RNase H</shortName>
        <ecNumber evidence="5 11">3.1.26.4</ecNumber>
    </recommendedName>
</protein>
<proteinExistence type="inferred from homology"/>
<dbReference type="HAMAP" id="MF_00042">
    <property type="entry name" value="RNase_H"/>
    <property type="match status" value="1"/>
</dbReference>
<dbReference type="NCBIfam" id="NF001236">
    <property type="entry name" value="PRK00203.1"/>
    <property type="match status" value="1"/>
</dbReference>
<dbReference type="PANTHER" id="PTHR10642:SF26">
    <property type="entry name" value="RIBONUCLEASE H1"/>
    <property type="match status" value="1"/>
</dbReference>
<evidence type="ECO:0000256" key="10">
    <source>
        <dbReference type="ARBA" id="ARBA00022842"/>
    </source>
</evidence>
<dbReference type="Pfam" id="PF00075">
    <property type="entry name" value="RNase_H"/>
    <property type="match status" value="1"/>
</dbReference>
<dbReference type="InterPro" id="IPR050092">
    <property type="entry name" value="RNase_H"/>
</dbReference>
<dbReference type="EC" id="3.1.26.4" evidence="5 11"/>
<dbReference type="Gene3D" id="3.30.420.10">
    <property type="entry name" value="Ribonuclease H-like superfamily/Ribonuclease H"/>
    <property type="match status" value="1"/>
</dbReference>
<comment type="caution">
    <text evidence="13">The sequence shown here is derived from an EMBL/GenBank/DDBJ whole genome shotgun (WGS) entry which is preliminary data.</text>
</comment>
<evidence type="ECO:0000256" key="7">
    <source>
        <dbReference type="ARBA" id="ARBA00022723"/>
    </source>
</evidence>
<feature type="domain" description="RNase H type-1" evidence="12">
    <location>
        <begin position="13"/>
        <end position="156"/>
    </location>
</feature>
<evidence type="ECO:0000256" key="11">
    <source>
        <dbReference type="HAMAP-Rule" id="MF_00042"/>
    </source>
</evidence>
<organism evidence="13 14">
    <name type="scientific">Litorimonas taeanensis</name>
    <dbReference type="NCBI Taxonomy" id="568099"/>
    <lineage>
        <taxon>Bacteria</taxon>
        <taxon>Pseudomonadati</taxon>
        <taxon>Pseudomonadota</taxon>
        <taxon>Alphaproteobacteria</taxon>
        <taxon>Maricaulales</taxon>
        <taxon>Robiginitomaculaceae</taxon>
    </lineage>
</organism>
<evidence type="ECO:0000256" key="3">
    <source>
        <dbReference type="ARBA" id="ARBA00005300"/>
    </source>
</evidence>
<sequence>MPRKQKKLEAGALEGALVIYTDGACSGNPGPGGWGAVLYHGKRSKELFGGEKETTNNRMELMGAIKALEAIKPSFQGPVILFTDSTYVLKGITEWIHGWKKRDWKKSDKKPVINKDLWQKLDALNAAREIRWEWVKGHAGDIGNEKADELARRGIPN</sequence>
<dbReference type="Proteomes" id="UP000282211">
    <property type="component" value="Unassembled WGS sequence"/>
</dbReference>
<evidence type="ECO:0000256" key="8">
    <source>
        <dbReference type="ARBA" id="ARBA00022759"/>
    </source>
</evidence>
<comment type="subcellular location">
    <subcellularLocation>
        <location evidence="11">Cytoplasm</location>
    </subcellularLocation>
</comment>
<keyword evidence="10 11" id="KW-0460">Magnesium</keyword>
<dbReference type="InterPro" id="IPR012337">
    <property type="entry name" value="RNaseH-like_sf"/>
</dbReference>
<dbReference type="InParanoid" id="A0A420WEC8"/>
<dbReference type="PANTHER" id="PTHR10642">
    <property type="entry name" value="RIBONUCLEASE H1"/>
    <property type="match status" value="1"/>
</dbReference>
<dbReference type="GO" id="GO:0005737">
    <property type="term" value="C:cytoplasm"/>
    <property type="evidence" value="ECO:0007669"/>
    <property type="project" value="UniProtKB-SubCell"/>
</dbReference>
<evidence type="ECO:0000256" key="6">
    <source>
        <dbReference type="ARBA" id="ARBA00022722"/>
    </source>
</evidence>
<keyword evidence="9 11" id="KW-0378">Hydrolase</keyword>
<evidence type="ECO:0000256" key="1">
    <source>
        <dbReference type="ARBA" id="ARBA00000077"/>
    </source>
</evidence>
<gene>
    <name evidence="11" type="primary">rnhA</name>
    <name evidence="13" type="ORF">DES40_2059</name>
</gene>
<feature type="binding site" evidence="11">
    <location>
        <position position="22"/>
    </location>
    <ligand>
        <name>Mg(2+)</name>
        <dbReference type="ChEBI" id="CHEBI:18420"/>
        <label>1</label>
    </ligand>
</feature>
<comment type="catalytic activity">
    <reaction evidence="1 11">
        <text>Endonucleolytic cleavage to 5'-phosphomonoester.</text>
        <dbReference type="EC" id="3.1.26.4"/>
    </reaction>
</comment>
<dbReference type="GO" id="GO:0000287">
    <property type="term" value="F:magnesium ion binding"/>
    <property type="evidence" value="ECO:0007669"/>
    <property type="project" value="UniProtKB-UniRule"/>
</dbReference>
<dbReference type="OrthoDB" id="7845843at2"/>
<evidence type="ECO:0000256" key="2">
    <source>
        <dbReference type="ARBA" id="ARBA00004065"/>
    </source>
</evidence>
<evidence type="ECO:0000259" key="12">
    <source>
        <dbReference type="PROSITE" id="PS50879"/>
    </source>
</evidence>
<keyword evidence="7 11" id="KW-0479">Metal-binding</keyword>
<dbReference type="InterPro" id="IPR036397">
    <property type="entry name" value="RNaseH_sf"/>
</dbReference>
<keyword evidence="6 11" id="KW-0540">Nuclease</keyword>
<keyword evidence="14" id="KW-1185">Reference proteome</keyword>
<name>A0A420WEC8_9PROT</name>
<dbReference type="PROSITE" id="PS50879">
    <property type="entry name" value="RNASE_H_1"/>
    <property type="match status" value="1"/>
</dbReference>
<keyword evidence="8 11" id="KW-0255">Endonuclease</keyword>